<dbReference type="GO" id="GO:0071949">
    <property type="term" value="F:FAD binding"/>
    <property type="evidence" value="ECO:0007669"/>
    <property type="project" value="InterPro"/>
</dbReference>
<organism evidence="2 3">
    <name type="scientific">Umezawaea endophytica</name>
    <dbReference type="NCBI Taxonomy" id="1654476"/>
    <lineage>
        <taxon>Bacteria</taxon>
        <taxon>Bacillati</taxon>
        <taxon>Actinomycetota</taxon>
        <taxon>Actinomycetes</taxon>
        <taxon>Pseudonocardiales</taxon>
        <taxon>Pseudonocardiaceae</taxon>
        <taxon>Umezawaea</taxon>
    </lineage>
</organism>
<keyword evidence="2" id="KW-0560">Oxidoreductase</keyword>
<dbReference type="InterPro" id="IPR002938">
    <property type="entry name" value="FAD-bd"/>
</dbReference>
<dbReference type="RefSeq" id="WP_259628380.1">
    <property type="nucleotide sequence ID" value="NZ_JANYMP010000027.1"/>
</dbReference>
<dbReference type="PRINTS" id="PR00420">
    <property type="entry name" value="RNGMNOXGNASE"/>
</dbReference>
<keyword evidence="3" id="KW-1185">Reference proteome</keyword>
<name>A0A9X2VUE8_9PSEU</name>
<evidence type="ECO:0000313" key="3">
    <source>
        <dbReference type="Proteomes" id="UP001141259"/>
    </source>
</evidence>
<dbReference type="Gene3D" id="3.30.9.10">
    <property type="entry name" value="D-Amino Acid Oxidase, subunit A, domain 2"/>
    <property type="match status" value="1"/>
</dbReference>
<dbReference type="Gene3D" id="3.50.50.60">
    <property type="entry name" value="FAD/NAD(P)-binding domain"/>
    <property type="match status" value="1"/>
</dbReference>
<dbReference type="GO" id="GO:0004497">
    <property type="term" value="F:monooxygenase activity"/>
    <property type="evidence" value="ECO:0007669"/>
    <property type="project" value="UniProtKB-KW"/>
</dbReference>
<accession>A0A9X2VUE8</accession>
<gene>
    <name evidence="2" type="ORF">NZH93_39220</name>
</gene>
<dbReference type="PANTHER" id="PTHR46865">
    <property type="entry name" value="OXIDOREDUCTASE-RELATED"/>
    <property type="match status" value="1"/>
</dbReference>
<evidence type="ECO:0000313" key="2">
    <source>
        <dbReference type="EMBL" id="MCS7482915.1"/>
    </source>
</evidence>
<keyword evidence="2" id="KW-0503">Monooxygenase</keyword>
<dbReference type="SUPFAM" id="SSF51905">
    <property type="entry name" value="FAD/NAD(P)-binding domain"/>
    <property type="match status" value="1"/>
</dbReference>
<comment type="caution">
    <text evidence="2">The sequence shown here is derived from an EMBL/GenBank/DDBJ whole genome shotgun (WGS) entry which is preliminary data.</text>
</comment>
<dbReference type="Proteomes" id="UP001141259">
    <property type="component" value="Unassembled WGS sequence"/>
</dbReference>
<dbReference type="InterPro" id="IPR051704">
    <property type="entry name" value="FAD_aromatic-hydroxylase"/>
</dbReference>
<evidence type="ECO:0000259" key="1">
    <source>
        <dbReference type="Pfam" id="PF01494"/>
    </source>
</evidence>
<reference evidence="2" key="1">
    <citation type="submission" date="2022-08" db="EMBL/GenBank/DDBJ databases">
        <authorList>
            <person name="Tistechok S."/>
            <person name="Samborskyy M."/>
            <person name="Roman I."/>
        </authorList>
    </citation>
    <scope>NUCLEOTIDE SEQUENCE</scope>
    <source>
        <strain evidence="2">DSM 103496</strain>
    </source>
</reference>
<dbReference type="EMBL" id="JANYMP010000027">
    <property type="protein sequence ID" value="MCS7482915.1"/>
    <property type="molecule type" value="Genomic_DNA"/>
</dbReference>
<dbReference type="Pfam" id="PF01494">
    <property type="entry name" value="FAD_binding_3"/>
    <property type="match status" value="1"/>
</dbReference>
<feature type="domain" description="FAD-binding" evidence="1">
    <location>
        <begin position="3"/>
        <end position="336"/>
    </location>
</feature>
<sequence>MATSVLISGASVAGPALAYWLDRFGFEVTVVEMAPALRQGGYVVDFRGPTHMTVLERMGIVNELRAHSTGGSPTRFVDGRGRSLLRLPAEFTGGELEIARSDLSEVLHRTTSDTVEYVFGDTITGLEQSPHGVDVTFEKAPARRFDLVIGADGMHSRVRGLAFGPEERFVSPLGYYLAGWDMPWDRDLGGEVLAHNRPGTAIALSASVRDPALANVLAIFASGPLPGTRGDRPRQHQVLQRVYGGQDWHVPAMLAALPRSADTYFDAIARVDVPSWSSGRVALLGDAACGATFGGMGTGTAIVAAYVLAGELERAGGDHAAAFDRYEHIVRPYATRCQEGGRSAAKLLAPGSRTTLFLRNRFLSSRVGGRLALREATKPAHGLTLPEYPSRTAYRH</sequence>
<proteinExistence type="predicted"/>
<dbReference type="AlphaFoldDB" id="A0A9X2VUE8"/>
<protein>
    <submittedName>
        <fullName evidence="2">FAD-dependent monooxygenase</fullName>
    </submittedName>
</protein>
<dbReference type="PANTHER" id="PTHR46865:SF2">
    <property type="entry name" value="MONOOXYGENASE"/>
    <property type="match status" value="1"/>
</dbReference>
<dbReference type="InterPro" id="IPR036188">
    <property type="entry name" value="FAD/NAD-bd_sf"/>
</dbReference>